<dbReference type="RefSeq" id="WP_152437006.1">
    <property type="nucleotide sequence ID" value="NZ_CP152380.1"/>
</dbReference>
<feature type="chain" id="PRO_5047196683" evidence="1">
    <location>
        <begin position="20"/>
        <end position="98"/>
    </location>
</feature>
<accession>A0ABZ3E5E1</accession>
<organism evidence="2 3">
    <name type="scientific">Marinobacter alkaliphilus</name>
    <dbReference type="NCBI Taxonomy" id="254719"/>
    <lineage>
        <taxon>Bacteria</taxon>
        <taxon>Pseudomonadati</taxon>
        <taxon>Pseudomonadota</taxon>
        <taxon>Gammaproteobacteria</taxon>
        <taxon>Pseudomonadales</taxon>
        <taxon>Marinobacteraceae</taxon>
        <taxon>Marinobacter</taxon>
    </lineage>
</organism>
<proteinExistence type="predicted"/>
<feature type="signal peptide" evidence="1">
    <location>
        <begin position="1"/>
        <end position="19"/>
    </location>
</feature>
<sequence>MKVASLIVFSFIWSDAVLASVAETEPGYVNYHYQSSDTGEPFSILRTGTMVQPGIYEPGYLNYRYPSPNQGPQSAQAGKLLSSGVFEPIYLNYCVDLM</sequence>
<name>A0ABZ3E5E1_9GAMM</name>
<evidence type="ECO:0000313" key="2">
    <source>
        <dbReference type="EMBL" id="XAF54107.1"/>
    </source>
</evidence>
<dbReference type="Proteomes" id="UP001445268">
    <property type="component" value="Chromosome"/>
</dbReference>
<protein>
    <submittedName>
        <fullName evidence="2">Uncharacterized protein</fullName>
    </submittedName>
</protein>
<reference evidence="2 3" key="1">
    <citation type="submission" date="2024-04" db="EMBL/GenBank/DDBJ databases">
        <title>Marinobacter sp. SBY-1.</title>
        <authorList>
            <person name="Pan C."/>
        </authorList>
    </citation>
    <scope>NUCLEOTIDE SEQUENCE [LARGE SCALE GENOMIC DNA]</scope>
    <source>
        <strain evidence="2 3">SBY-1</strain>
    </source>
</reference>
<keyword evidence="3" id="KW-1185">Reference proteome</keyword>
<evidence type="ECO:0000313" key="3">
    <source>
        <dbReference type="Proteomes" id="UP001445268"/>
    </source>
</evidence>
<keyword evidence="1" id="KW-0732">Signal</keyword>
<dbReference type="EMBL" id="CP152380">
    <property type="protein sequence ID" value="XAF54107.1"/>
    <property type="molecule type" value="Genomic_DNA"/>
</dbReference>
<gene>
    <name evidence="2" type="ORF">AAGT77_00745</name>
</gene>
<evidence type="ECO:0000256" key="1">
    <source>
        <dbReference type="SAM" id="SignalP"/>
    </source>
</evidence>